<evidence type="ECO:0000313" key="2">
    <source>
        <dbReference type="EMBL" id="MBK7414722.1"/>
    </source>
</evidence>
<dbReference type="EMBL" id="JADJMS010000012">
    <property type="protein sequence ID" value="MBK7414722.1"/>
    <property type="molecule type" value="Genomic_DNA"/>
</dbReference>
<name>A0A935MVH3_9RHOO</name>
<proteinExistence type="predicted"/>
<dbReference type="AlphaFoldDB" id="A0A935MVH3"/>
<comment type="caution">
    <text evidence="2">The sequence shown here is derived from an EMBL/GenBank/DDBJ whole genome shotgun (WGS) entry which is preliminary data.</text>
</comment>
<sequence>MTRALITHWTDYQAAIDQLLAMPCRKLCIYDEDLVKIRLDDRKRLAVLEQLLQSAAPGSIRIALRSAEAFRRTQTHLIQLLAPYSHVITIQETSPQLNNLRDSMIILDDQHGLIRFDREQARSKLLINESDELRPYLQRFEEIWKEPGDIISATSLGL</sequence>
<dbReference type="Proteomes" id="UP000739411">
    <property type="component" value="Unassembled WGS sequence"/>
</dbReference>
<reference evidence="2 3" key="1">
    <citation type="submission" date="2020-10" db="EMBL/GenBank/DDBJ databases">
        <title>Connecting structure to function with the recovery of over 1000 high-quality activated sludge metagenome-assembled genomes encoding full-length rRNA genes using long-read sequencing.</title>
        <authorList>
            <person name="Singleton C.M."/>
            <person name="Petriglieri F."/>
            <person name="Kristensen J.M."/>
            <person name="Kirkegaard R.H."/>
            <person name="Michaelsen T.Y."/>
            <person name="Andersen M.H."/>
            <person name="Karst S.M."/>
            <person name="Dueholm M.S."/>
            <person name="Nielsen P.H."/>
            <person name="Albertsen M."/>
        </authorList>
    </citation>
    <scope>NUCLEOTIDE SEQUENCE [LARGE SCALE GENOMIC DNA]</scope>
    <source>
        <strain evidence="2">EsbW_18-Q3-R4-48_BATAC.463</strain>
    </source>
</reference>
<dbReference type="Pfam" id="PF25559">
    <property type="entry name" value="DUF7931"/>
    <property type="match status" value="1"/>
</dbReference>
<dbReference type="InterPro" id="IPR057691">
    <property type="entry name" value="DUF7931"/>
</dbReference>
<protein>
    <recommendedName>
        <fullName evidence="1">DUF7931 domain-containing protein</fullName>
    </recommendedName>
</protein>
<evidence type="ECO:0000313" key="3">
    <source>
        <dbReference type="Proteomes" id="UP000739411"/>
    </source>
</evidence>
<accession>A0A935MVH3</accession>
<gene>
    <name evidence="2" type="ORF">IPJ38_05970</name>
</gene>
<evidence type="ECO:0000259" key="1">
    <source>
        <dbReference type="Pfam" id="PF25559"/>
    </source>
</evidence>
<organism evidence="2 3">
    <name type="scientific">Candidatus Dechloromonas phosphorivorans</name>
    <dbReference type="NCBI Taxonomy" id="2899244"/>
    <lineage>
        <taxon>Bacteria</taxon>
        <taxon>Pseudomonadati</taxon>
        <taxon>Pseudomonadota</taxon>
        <taxon>Betaproteobacteria</taxon>
        <taxon>Rhodocyclales</taxon>
        <taxon>Azonexaceae</taxon>
        <taxon>Dechloromonas</taxon>
    </lineage>
</organism>
<feature type="domain" description="DUF7931" evidence="1">
    <location>
        <begin position="11"/>
        <end position="146"/>
    </location>
</feature>